<protein>
    <submittedName>
        <fullName evidence="1">Uncharacterized protein</fullName>
    </submittedName>
</protein>
<reference evidence="1" key="2">
    <citation type="submission" date="2025-08" db="UniProtKB">
        <authorList>
            <consortium name="Ensembl"/>
        </authorList>
    </citation>
    <scope>IDENTIFICATION</scope>
</reference>
<reference evidence="1" key="3">
    <citation type="submission" date="2025-09" db="UniProtKB">
        <authorList>
            <consortium name="Ensembl"/>
        </authorList>
    </citation>
    <scope>IDENTIFICATION</scope>
</reference>
<evidence type="ECO:0000313" key="2">
    <source>
        <dbReference type="Proteomes" id="UP000007875"/>
    </source>
</evidence>
<dbReference type="Proteomes" id="UP000007875">
    <property type="component" value="Unassembled WGS sequence"/>
</dbReference>
<accession>H2Z1G6</accession>
<dbReference type="AlphaFoldDB" id="H2Z1G6"/>
<dbReference type="InParanoid" id="H2Z1G6"/>
<sequence length="198" mass="21722">CYDFGFGYTCTSTPAPVNSPICPKTIFKGKQQINGTTDYFRYESTFEPIWFKETGFSTEVCPDGRSLASVLCRYDGRNPAFYDPTTIDISLCGQNLADVELAVTDFKYLTFSPTKLQQFMGIVQLMVSSPQNITVDNITVATNLSETLADTIPGNTANSSDVTAHAARGVLLLANHLNIAYGNPNYNLTQILKEMGNI</sequence>
<name>H2Z1G6_CIOSA</name>
<dbReference type="Ensembl" id="ENSCSAVT00000011561.1">
    <property type="protein sequence ID" value="ENSCSAVP00000011428.1"/>
    <property type="gene ID" value="ENSCSAVG00000006690.1"/>
</dbReference>
<dbReference type="HOGENOM" id="CLU_1380867_0_0_1"/>
<organism evidence="1 2">
    <name type="scientific">Ciona savignyi</name>
    <name type="common">Pacific transparent sea squirt</name>
    <dbReference type="NCBI Taxonomy" id="51511"/>
    <lineage>
        <taxon>Eukaryota</taxon>
        <taxon>Metazoa</taxon>
        <taxon>Chordata</taxon>
        <taxon>Tunicata</taxon>
        <taxon>Ascidiacea</taxon>
        <taxon>Phlebobranchia</taxon>
        <taxon>Cionidae</taxon>
        <taxon>Ciona</taxon>
    </lineage>
</organism>
<reference evidence="2" key="1">
    <citation type="submission" date="2003-08" db="EMBL/GenBank/DDBJ databases">
        <authorList>
            <person name="Birren B."/>
            <person name="Nusbaum C."/>
            <person name="Abebe A."/>
            <person name="Abouelleil A."/>
            <person name="Adekoya E."/>
            <person name="Ait-zahra M."/>
            <person name="Allen N."/>
            <person name="Allen T."/>
            <person name="An P."/>
            <person name="Anderson M."/>
            <person name="Anderson S."/>
            <person name="Arachchi H."/>
            <person name="Armbruster J."/>
            <person name="Bachantsang P."/>
            <person name="Baldwin J."/>
            <person name="Barry A."/>
            <person name="Bayul T."/>
            <person name="Blitshsteyn B."/>
            <person name="Bloom T."/>
            <person name="Blye J."/>
            <person name="Boguslavskiy L."/>
            <person name="Borowsky M."/>
            <person name="Boukhgalter B."/>
            <person name="Brunache A."/>
            <person name="Butler J."/>
            <person name="Calixte N."/>
            <person name="Calvo S."/>
            <person name="Camarata J."/>
            <person name="Campo K."/>
            <person name="Chang J."/>
            <person name="Cheshatsang Y."/>
            <person name="Citroen M."/>
            <person name="Collymore A."/>
            <person name="Considine T."/>
            <person name="Cook A."/>
            <person name="Cooke P."/>
            <person name="Corum B."/>
            <person name="Cuomo C."/>
            <person name="David R."/>
            <person name="Dawoe T."/>
            <person name="Degray S."/>
            <person name="Dodge S."/>
            <person name="Dooley K."/>
            <person name="Dorje P."/>
            <person name="Dorjee K."/>
            <person name="Dorris L."/>
            <person name="Duffey N."/>
            <person name="Dupes A."/>
            <person name="Elkins T."/>
            <person name="Engels R."/>
            <person name="Erickson J."/>
            <person name="Farina A."/>
            <person name="Faro S."/>
            <person name="Ferreira P."/>
            <person name="Fischer H."/>
            <person name="Fitzgerald M."/>
            <person name="Foley K."/>
            <person name="Gage D."/>
            <person name="Galagan J."/>
            <person name="Gearin G."/>
            <person name="Gnerre S."/>
            <person name="Gnirke A."/>
            <person name="Goyette A."/>
            <person name="Graham J."/>
            <person name="Grandbois E."/>
            <person name="Gyaltsen K."/>
            <person name="Hafez N."/>
            <person name="Hagopian D."/>
            <person name="Hagos B."/>
            <person name="Hall J."/>
            <person name="Hatcher B."/>
            <person name="Heller A."/>
            <person name="Higgins H."/>
            <person name="Honan T."/>
            <person name="Horn A."/>
            <person name="Houde N."/>
            <person name="Hughes L."/>
            <person name="Hulme W."/>
            <person name="Husby E."/>
            <person name="Iliev I."/>
            <person name="Jaffe D."/>
            <person name="Jones C."/>
            <person name="Kamal M."/>
            <person name="Kamat A."/>
            <person name="Kamvysselis M."/>
            <person name="Karlsson E."/>
            <person name="Kells C."/>
            <person name="Kieu A."/>
            <person name="Kisner P."/>
            <person name="Kodira C."/>
            <person name="Kulbokas E."/>
            <person name="Labutti K."/>
            <person name="Lama D."/>
            <person name="Landers T."/>
            <person name="Leger J."/>
            <person name="Levine S."/>
            <person name="Lewis D."/>
            <person name="Lewis T."/>
            <person name="Lindblad-toh K."/>
            <person name="Liu X."/>
            <person name="Lokyitsang T."/>
            <person name="Lokyitsang Y."/>
            <person name="Lucien O."/>
            <person name="Lui A."/>
            <person name="Ma L.J."/>
            <person name="Mabbitt R."/>
            <person name="Macdonald J."/>
            <person name="Maclean C."/>
            <person name="Major J."/>
            <person name="Manning J."/>
            <person name="Marabella R."/>
            <person name="Maru K."/>
            <person name="Matthews C."/>
            <person name="Mauceli E."/>
            <person name="Mccarthy M."/>
            <person name="Mcdonough S."/>
            <person name="Mcghee T."/>
            <person name="Meldrim J."/>
            <person name="Meneus L."/>
            <person name="Mesirov J."/>
            <person name="Mihalev A."/>
            <person name="Mihova T."/>
            <person name="Mikkelsen T."/>
            <person name="Mlenga V."/>
            <person name="Moru K."/>
            <person name="Mozes J."/>
            <person name="Mulrain L."/>
            <person name="Munson G."/>
            <person name="Naylor J."/>
            <person name="Newes C."/>
            <person name="Nguyen C."/>
            <person name="Nguyen N."/>
            <person name="Nguyen T."/>
            <person name="Nicol R."/>
            <person name="Nielsen C."/>
            <person name="Nizzari M."/>
            <person name="Norbu C."/>
            <person name="Norbu N."/>
            <person name="O'donnell P."/>
            <person name="Okoawo O."/>
            <person name="O'leary S."/>
            <person name="Omotosho B."/>
            <person name="O'neill K."/>
            <person name="Osman S."/>
            <person name="Parker S."/>
            <person name="Perrin D."/>
            <person name="Phunkhang P."/>
            <person name="Piqani B."/>
            <person name="Purcell S."/>
            <person name="Rachupka T."/>
            <person name="Ramasamy U."/>
            <person name="Rameau R."/>
            <person name="Ray V."/>
            <person name="Raymond C."/>
            <person name="Retta R."/>
            <person name="Richardson S."/>
            <person name="Rise C."/>
            <person name="Rodriguez J."/>
            <person name="Rogers J."/>
            <person name="Rogov P."/>
            <person name="Rutman M."/>
            <person name="Schupbach R."/>
            <person name="Seaman C."/>
            <person name="Settipalli S."/>
            <person name="Sharpe T."/>
            <person name="Sheridan J."/>
            <person name="Sherpa N."/>
            <person name="Shi J."/>
            <person name="Smirnov S."/>
            <person name="Smith C."/>
            <person name="Sougnez C."/>
            <person name="Spencer B."/>
            <person name="Stalker J."/>
            <person name="Stange-thomann N."/>
            <person name="Stavropoulos S."/>
            <person name="Stetson K."/>
            <person name="Stone C."/>
            <person name="Stone S."/>
            <person name="Stubbs M."/>
            <person name="Talamas J."/>
            <person name="Tchuinga P."/>
            <person name="Tenzing P."/>
            <person name="Tesfaye S."/>
            <person name="Theodore J."/>
            <person name="Thoulutsang Y."/>
            <person name="Topham K."/>
            <person name="Towey S."/>
            <person name="Tsamla T."/>
            <person name="Tsomo N."/>
            <person name="Vallee D."/>
            <person name="Vassiliev H."/>
            <person name="Venkataraman V."/>
            <person name="Vinson J."/>
            <person name="Vo A."/>
            <person name="Wade C."/>
            <person name="Wang S."/>
            <person name="Wangchuk T."/>
            <person name="Wangdi T."/>
            <person name="Whittaker C."/>
            <person name="Wilkinson J."/>
            <person name="Wu Y."/>
            <person name="Wyman D."/>
            <person name="Yadav S."/>
            <person name="Yang S."/>
            <person name="Yang X."/>
            <person name="Yeager S."/>
            <person name="Yee E."/>
            <person name="Young G."/>
            <person name="Zainoun J."/>
            <person name="Zembeck L."/>
            <person name="Zimmer A."/>
            <person name="Zody M."/>
            <person name="Lander E."/>
        </authorList>
    </citation>
    <scope>NUCLEOTIDE SEQUENCE [LARGE SCALE GENOMIC DNA]</scope>
</reference>
<keyword evidence="2" id="KW-1185">Reference proteome</keyword>
<evidence type="ECO:0000313" key="1">
    <source>
        <dbReference type="Ensembl" id="ENSCSAVP00000011428.1"/>
    </source>
</evidence>
<proteinExistence type="predicted"/>